<evidence type="ECO:0000259" key="2">
    <source>
        <dbReference type="Pfam" id="PF01494"/>
    </source>
</evidence>
<organism evidence="3 4">
    <name type="scientific">Arthrobacter crystallopoietes BAB-32</name>
    <dbReference type="NCBI Taxonomy" id="1246476"/>
    <lineage>
        <taxon>Bacteria</taxon>
        <taxon>Bacillati</taxon>
        <taxon>Actinomycetota</taxon>
        <taxon>Actinomycetes</taxon>
        <taxon>Micrococcales</taxon>
        <taxon>Micrococcaceae</taxon>
        <taxon>Crystallibacter</taxon>
    </lineage>
</organism>
<dbReference type="GO" id="GO:0016491">
    <property type="term" value="F:oxidoreductase activity"/>
    <property type="evidence" value="ECO:0007669"/>
    <property type="project" value="UniProtKB-KW"/>
</dbReference>
<evidence type="ECO:0000313" key="3">
    <source>
        <dbReference type="EMBL" id="EMY35181.1"/>
    </source>
</evidence>
<proteinExistence type="predicted"/>
<dbReference type="SUPFAM" id="SSF51905">
    <property type="entry name" value="FAD/NAD(P)-binding domain"/>
    <property type="match status" value="1"/>
</dbReference>
<dbReference type="GO" id="GO:0071949">
    <property type="term" value="F:FAD binding"/>
    <property type="evidence" value="ECO:0007669"/>
    <property type="project" value="InterPro"/>
</dbReference>
<feature type="non-terminal residue" evidence="3">
    <location>
        <position position="116"/>
    </location>
</feature>
<dbReference type="Pfam" id="PF01494">
    <property type="entry name" value="FAD_binding_3"/>
    <property type="match status" value="1"/>
</dbReference>
<dbReference type="EMBL" id="ANPE02000083">
    <property type="protein sequence ID" value="EMY35181.1"/>
    <property type="molecule type" value="Genomic_DNA"/>
</dbReference>
<dbReference type="Gene3D" id="3.50.50.60">
    <property type="entry name" value="FAD/NAD(P)-binding domain"/>
    <property type="match status" value="1"/>
</dbReference>
<dbReference type="InterPro" id="IPR036188">
    <property type="entry name" value="FAD/NAD-bd_sf"/>
</dbReference>
<gene>
    <name evidence="3" type="primary">mhpA</name>
    <name evidence="3" type="ORF">D477_005676</name>
</gene>
<evidence type="ECO:0000313" key="4">
    <source>
        <dbReference type="Proteomes" id="UP000010729"/>
    </source>
</evidence>
<keyword evidence="4" id="KW-1185">Reference proteome</keyword>
<dbReference type="InterPro" id="IPR002938">
    <property type="entry name" value="FAD-bd"/>
</dbReference>
<name>N1UXQ6_9MICC</name>
<feature type="domain" description="FAD-binding" evidence="2">
    <location>
        <begin position="38"/>
        <end position="97"/>
    </location>
</feature>
<protein>
    <submittedName>
        <fullName evidence="3">3-(3-hydroxyphenyl)propionate hydroxylase</fullName>
    </submittedName>
</protein>
<dbReference type="PANTHER" id="PTHR43476:SF3">
    <property type="entry name" value="FAD-BINDING MONOOXYGENASE"/>
    <property type="match status" value="1"/>
</dbReference>
<dbReference type="AlphaFoldDB" id="N1UXQ6"/>
<evidence type="ECO:0000256" key="1">
    <source>
        <dbReference type="ARBA" id="ARBA00023002"/>
    </source>
</evidence>
<sequence length="116" mass="12827">MHDAHHTRKDPAMATALHHIPETAQPATPDAAGEGHFDTDVAIVGGGPVGTLLAVLLGRRGHRVTIVEKWPAFYEQPRAITFDHEIARILNILGIDSDNDPAIDYHNDIYYWKNAE</sequence>
<comment type="caution">
    <text evidence="3">The sequence shown here is derived from an EMBL/GenBank/DDBJ whole genome shotgun (WGS) entry which is preliminary data.</text>
</comment>
<dbReference type="Proteomes" id="UP000010729">
    <property type="component" value="Unassembled WGS sequence"/>
</dbReference>
<dbReference type="PANTHER" id="PTHR43476">
    <property type="entry name" value="3-(3-HYDROXY-PHENYL)PROPIONATE/3-HYDROXYCINNAMIC ACID HYDROXYLASE"/>
    <property type="match status" value="1"/>
</dbReference>
<dbReference type="InterPro" id="IPR050631">
    <property type="entry name" value="PheA/TfdB_FAD_monoxygenase"/>
</dbReference>
<reference evidence="3 4" key="1">
    <citation type="journal article" date="2013" name="Genome Announc.">
        <title>Draft Genome Sequence of Arthrobacter crystallopoietes Strain BAB-32, Revealing Genes for Bioremediation.</title>
        <authorList>
            <person name="Joshi M.N."/>
            <person name="Pandit A.S."/>
            <person name="Sharma A."/>
            <person name="Pandya R.V."/>
            <person name="Desai S.M."/>
            <person name="Saxena A.K."/>
            <person name="Bagatharia S.B."/>
        </authorList>
    </citation>
    <scope>NUCLEOTIDE SEQUENCE [LARGE SCALE GENOMIC DNA]</scope>
    <source>
        <strain evidence="3 4">BAB-32</strain>
    </source>
</reference>
<keyword evidence="1" id="KW-0560">Oxidoreductase</keyword>
<accession>N1UXQ6</accession>